<evidence type="ECO:0000256" key="1">
    <source>
        <dbReference type="RuleBase" id="RU366020"/>
    </source>
</evidence>
<gene>
    <name evidence="2" type="ORF">CCMP2556_LOCUS5071</name>
</gene>
<comment type="catalytic activity">
    <reaction evidence="1">
        <text>O-phospho-L-seryl-[protein] + H2O = L-seryl-[protein] + phosphate</text>
        <dbReference type="Rhea" id="RHEA:20629"/>
        <dbReference type="Rhea" id="RHEA-COMP:9863"/>
        <dbReference type="Rhea" id="RHEA-COMP:11604"/>
        <dbReference type="ChEBI" id="CHEBI:15377"/>
        <dbReference type="ChEBI" id="CHEBI:29999"/>
        <dbReference type="ChEBI" id="CHEBI:43474"/>
        <dbReference type="ChEBI" id="CHEBI:83421"/>
        <dbReference type="EC" id="3.1.3.16"/>
    </reaction>
</comment>
<dbReference type="SUPFAM" id="SSF81606">
    <property type="entry name" value="PP2C-like"/>
    <property type="match status" value="1"/>
</dbReference>
<keyword evidence="1" id="KW-0464">Manganese</keyword>
<accession>A0ABP0I6T2</accession>
<evidence type="ECO:0000313" key="2">
    <source>
        <dbReference type="EMBL" id="CAK8998003.1"/>
    </source>
</evidence>
<evidence type="ECO:0000313" key="3">
    <source>
        <dbReference type="Proteomes" id="UP001642484"/>
    </source>
</evidence>
<name>A0ABP0I6T2_9DINO</name>
<reference evidence="2 3" key="1">
    <citation type="submission" date="2024-02" db="EMBL/GenBank/DDBJ databases">
        <authorList>
            <person name="Chen Y."/>
            <person name="Shah S."/>
            <person name="Dougan E. K."/>
            <person name="Thang M."/>
            <person name="Chan C."/>
        </authorList>
    </citation>
    <scope>NUCLEOTIDE SEQUENCE [LARGE SCALE GENOMIC DNA]</scope>
</reference>
<keyword evidence="1" id="KW-0904">Protein phosphatase</keyword>
<comment type="cofactor">
    <cofactor evidence="1">
        <name>Mg(2+)</name>
        <dbReference type="ChEBI" id="CHEBI:18420"/>
    </cofactor>
</comment>
<keyword evidence="1" id="KW-0479">Metal-binding</keyword>
<protein>
    <recommendedName>
        <fullName evidence="1">Protein phosphatase</fullName>
        <ecNumber evidence="1">3.1.3.16</ecNumber>
    </recommendedName>
</protein>
<dbReference type="PANTHER" id="PTHR12320:SF1">
    <property type="entry name" value="PROTEIN PHOSPHATASE PTC7 HOMOLOG"/>
    <property type="match status" value="1"/>
</dbReference>
<dbReference type="EC" id="3.1.3.16" evidence="1"/>
<dbReference type="InterPro" id="IPR036457">
    <property type="entry name" value="PPM-type-like_dom_sf"/>
</dbReference>
<keyword evidence="1" id="KW-0460">Magnesium</keyword>
<sequence>MASRRGPVQRSPTFFVGAEKQKKDLDAFQRREQQLAEVYYKNKPLCFNACTYQRTHPVKANAGHRDADATLVSPMAVGVADGVSQIEEYGIDSSELPTELLRQCEELAFDQCIGSTTLVLALLDNSTRIHGKLHPMIAVISIGDCELVILRRLQGRSGPLELVFHTEMQRVDGHCQTPLQLARVDERIDAQFHDSITVEVIERGSAVHCISAYAARHSVAVKFESLG</sequence>
<keyword evidence="1" id="KW-0378">Hydrolase</keyword>
<comment type="cofactor">
    <cofactor evidence="1">
        <name>Mn(2+)</name>
        <dbReference type="ChEBI" id="CHEBI:29035"/>
    </cofactor>
</comment>
<comment type="catalytic activity">
    <reaction evidence="1">
        <text>O-phospho-L-threonyl-[protein] + H2O = L-threonyl-[protein] + phosphate</text>
        <dbReference type="Rhea" id="RHEA:47004"/>
        <dbReference type="Rhea" id="RHEA-COMP:11060"/>
        <dbReference type="Rhea" id="RHEA-COMP:11605"/>
        <dbReference type="ChEBI" id="CHEBI:15377"/>
        <dbReference type="ChEBI" id="CHEBI:30013"/>
        <dbReference type="ChEBI" id="CHEBI:43474"/>
        <dbReference type="ChEBI" id="CHEBI:61977"/>
        <dbReference type="EC" id="3.1.3.16"/>
    </reaction>
</comment>
<dbReference type="InterPro" id="IPR039123">
    <property type="entry name" value="PPTC7"/>
</dbReference>
<proteinExistence type="inferred from homology"/>
<dbReference type="Proteomes" id="UP001642484">
    <property type="component" value="Unassembled WGS sequence"/>
</dbReference>
<keyword evidence="3" id="KW-1185">Reference proteome</keyword>
<comment type="caution">
    <text evidence="2">The sequence shown here is derived from an EMBL/GenBank/DDBJ whole genome shotgun (WGS) entry which is preliminary data.</text>
</comment>
<dbReference type="PANTHER" id="PTHR12320">
    <property type="entry name" value="PROTEIN PHOSPHATASE 2C"/>
    <property type="match status" value="1"/>
</dbReference>
<dbReference type="EMBL" id="CAXAMN010002147">
    <property type="protein sequence ID" value="CAK8998003.1"/>
    <property type="molecule type" value="Genomic_DNA"/>
</dbReference>
<comment type="similarity">
    <text evidence="1">Belongs to the PP2C family.</text>
</comment>
<organism evidence="2 3">
    <name type="scientific">Durusdinium trenchii</name>
    <dbReference type="NCBI Taxonomy" id="1381693"/>
    <lineage>
        <taxon>Eukaryota</taxon>
        <taxon>Sar</taxon>
        <taxon>Alveolata</taxon>
        <taxon>Dinophyceae</taxon>
        <taxon>Suessiales</taxon>
        <taxon>Symbiodiniaceae</taxon>
        <taxon>Durusdinium</taxon>
    </lineage>
</organism>